<organism evidence="1 2">
    <name type="scientific">Nonlabens agnitus</name>
    <dbReference type="NCBI Taxonomy" id="870484"/>
    <lineage>
        <taxon>Bacteria</taxon>
        <taxon>Pseudomonadati</taxon>
        <taxon>Bacteroidota</taxon>
        <taxon>Flavobacteriia</taxon>
        <taxon>Flavobacteriales</taxon>
        <taxon>Flavobacteriaceae</taxon>
        <taxon>Nonlabens</taxon>
    </lineage>
</organism>
<evidence type="ECO:0000313" key="2">
    <source>
        <dbReference type="Proteomes" id="UP000239532"/>
    </source>
</evidence>
<dbReference type="EMBL" id="MQUC01000003">
    <property type="protein sequence ID" value="PRP65769.1"/>
    <property type="molecule type" value="Genomic_DNA"/>
</dbReference>
<keyword evidence="2" id="KW-1185">Reference proteome</keyword>
<sequence>MQITLYTPQFKDQWDQCVRESHSGCFLHERDFMEYHAHRFEDHSLMFFDNDTLVACFPAHIIDNNLKSHRGLTYGGFFASAKANLFSDFLQELIDYSKNQGFDRLDLKLPPQYYNPNFNAEWSVLKNNSFETSQESVDLVVDLTQEWQPSPKKTIGYRNGKFEKLKLIKDVHLKDFWSDLLEPQLMARHQARPVHSIEEIELLQKLFPDQILQYGVEVDDMLVAGITLFDFGNILKVQYAAANKQGFEHNAMDFLYLEIIKEAKEQKKEFVDLGTVNHPDGSVNEGLKRFKQQLGATTTSVFELTLSL</sequence>
<reference evidence="1 2" key="1">
    <citation type="submission" date="2016-11" db="EMBL/GenBank/DDBJ databases">
        <title>Trade-off between light-utilization and light-protection in marine flavobacteria.</title>
        <authorList>
            <person name="Kumagai Y."/>
        </authorList>
    </citation>
    <scope>NUCLEOTIDE SEQUENCE [LARGE SCALE GENOMIC DNA]</scope>
    <source>
        <strain evidence="1 2">JCM 17109</strain>
    </source>
</reference>
<evidence type="ECO:0000313" key="1">
    <source>
        <dbReference type="EMBL" id="PRP65769.1"/>
    </source>
</evidence>
<proteinExistence type="predicted"/>
<dbReference type="Proteomes" id="UP000239532">
    <property type="component" value="Unassembled WGS sequence"/>
</dbReference>
<dbReference type="AlphaFoldDB" id="A0A2S9WQM8"/>
<dbReference type="OrthoDB" id="9808687at2"/>
<dbReference type="InterPro" id="IPR016181">
    <property type="entry name" value="Acyl_CoA_acyltransferase"/>
</dbReference>
<dbReference type="Gene3D" id="3.40.630.30">
    <property type="match status" value="1"/>
</dbReference>
<dbReference type="SUPFAM" id="SSF55729">
    <property type="entry name" value="Acyl-CoA N-acyltransferases (Nat)"/>
    <property type="match status" value="1"/>
</dbReference>
<dbReference type="RefSeq" id="WP_146126681.1">
    <property type="nucleotide sequence ID" value="NZ_MQUC01000003.1"/>
</dbReference>
<comment type="caution">
    <text evidence="1">The sequence shown here is derived from an EMBL/GenBank/DDBJ whole genome shotgun (WGS) entry which is preliminary data.</text>
</comment>
<gene>
    <name evidence="1" type="ORF">BST86_01000</name>
</gene>
<protein>
    <submittedName>
        <fullName evidence="1">Uncharacterized protein</fullName>
    </submittedName>
</protein>
<name>A0A2S9WQM8_9FLAO</name>
<accession>A0A2S9WQM8</accession>